<evidence type="ECO:0000259" key="9">
    <source>
        <dbReference type="Pfam" id="PF15311"/>
    </source>
</evidence>
<dbReference type="InterPro" id="IPR027918">
    <property type="entry name" value="HYLS1_C_dom"/>
</dbReference>
<evidence type="ECO:0000256" key="3">
    <source>
        <dbReference type="ARBA" id="ARBA00010091"/>
    </source>
</evidence>
<dbReference type="GO" id="GO:0005814">
    <property type="term" value="C:centriole"/>
    <property type="evidence" value="ECO:0007669"/>
    <property type="project" value="UniProtKB-SubCell"/>
</dbReference>
<dbReference type="Pfam" id="PF15311">
    <property type="entry name" value="HYLS1_C"/>
    <property type="match status" value="1"/>
</dbReference>
<dbReference type="InterPro" id="IPR052319">
    <property type="entry name" value="Centriolar_ciliogenesis_assoc"/>
</dbReference>
<evidence type="ECO:0000256" key="6">
    <source>
        <dbReference type="ARBA" id="ARBA00023212"/>
    </source>
</evidence>
<evidence type="ECO:0000256" key="8">
    <source>
        <dbReference type="SAM" id="MobiDB-lite"/>
    </source>
</evidence>
<dbReference type="Proteomes" id="UP000694866">
    <property type="component" value="Unplaced"/>
</dbReference>
<organism evidence="10 11">
    <name type="scientific">Fopius arisanus</name>
    <dbReference type="NCBI Taxonomy" id="64838"/>
    <lineage>
        <taxon>Eukaryota</taxon>
        <taxon>Metazoa</taxon>
        <taxon>Ecdysozoa</taxon>
        <taxon>Arthropoda</taxon>
        <taxon>Hexapoda</taxon>
        <taxon>Insecta</taxon>
        <taxon>Pterygota</taxon>
        <taxon>Neoptera</taxon>
        <taxon>Endopterygota</taxon>
        <taxon>Hymenoptera</taxon>
        <taxon>Apocrita</taxon>
        <taxon>Ichneumonoidea</taxon>
        <taxon>Braconidae</taxon>
        <taxon>Opiinae</taxon>
        <taxon>Fopius</taxon>
    </lineage>
</organism>
<evidence type="ECO:0000256" key="5">
    <source>
        <dbReference type="ARBA" id="ARBA00022794"/>
    </source>
</evidence>
<feature type="domain" description="Centriolar and ciliogenesis-associated protein HYLS1 C-terminal" evidence="9">
    <location>
        <begin position="220"/>
        <end position="268"/>
    </location>
</feature>
<keyword evidence="7" id="KW-0966">Cell projection</keyword>
<evidence type="ECO:0000313" key="10">
    <source>
        <dbReference type="Proteomes" id="UP000694866"/>
    </source>
</evidence>
<reference evidence="11" key="1">
    <citation type="submission" date="2025-08" db="UniProtKB">
        <authorList>
            <consortium name="RefSeq"/>
        </authorList>
    </citation>
    <scope>IDENTIFICATION</scope>
    <source>
        <strain evidence="11">USDA-PBARC FA_bdor</strain>
        <tissue evidence="11">Whole organism</tissue>
    </source>
</reference>
<dbReference type="GO" id="GO:0097730">
    <property type="term" value="C:non-motile cilium"/>
    <property type="evidence" value="ECO:0007669"/>
    <property type="project" value="TreeGrafter"/>
</dbReference>
<evidence type="ECO:0000256" key="7">
    <source>
        <dbReference type="ARBA" id="ARBA00023273"/>
    </source>
</evidence>
<keyword evidence="4" id="KW-0963">Cytoplasm</keyword>
<keyword evidence="6" id="KW-0206">Cytoskeleton</keyword>
<keyword evidence="10" id="KW-1185">Reference proteome</keyword>
<feature type="region of interest" description="Disordered" evidence="8">
    <location>
        <begin position="122"/>
        <end position="208"/>
    </location>
</feature>
<evidence type="ECO:0000256" key="1">
    <source>
        <dbReference type="ARBA" id="ARBA00004114"/>
    </source>
</evidence>
<name>A0A9R1U0S9_9HYME</name>
<dbReference type="AlphaFoldDB" id="A0A9R1U0S9"/>
<dbReference type="GeneID" id="105266994"/>
<keyword evidence="5" id="KW-0970">Cilium biogenesis/degradation</keyword>
<evidence type="ECO:0000313" key="11">
    <source>
        <dbReference type="RefSeq" id="XP_011303854.1"/>
    </source>
</evidence>
<comment type="subcellular location">
    <subcellularLocation>
        <location evidence="2">Cell projection</location>
        <location evidence="2">Cilium</location>
    </subcellularLocation>
    <subcellularLocation>
        <location evidence="1">Cytoplasm</location>
        <location evidence="1">Cytoskeleton</location>
        <location evidence="1">Microtubule organizing center</location>
        <location evidence="1">Centrosome</location>
        <location evidence="1">Centriole</location>
    </subcellularLocation>
</comment>
<sequence length="282" mass="32117">MPEVKDDPRQVLTLLNSLGFVGITAEQLKTFMKDLKIYRKVKERERQQWKDGMKRKILQKQKTELAKLLMGPSSPEPPQAPADPIVEIQIECVSDSDTNDERDNAIVETKRENFHKIRALQKKETTVPTNSVNVGKTLRNHSNVNQEIKTHRGLRNVTPPRSASAPDLSEPAPRVSRSKSTSSEPTKMSSRNPSRCSSRSQSKSFIRPWRLNPETQGILQTVKSDPVALYQNYQKGWKQISFPGENPHTDIRWAVREKMLGIDPTPKPILKKSCSTMSVKRR</sequence>
<proteinExistence type="inferred from homology"/>
<accession>A0A9R1U0S9</accession>
<protein>
    <submittedName>
        <fullName evidence="11">Uncharacterized protein Hyls1</fullName>
    </submittedName>
</protein>
<dbReference type="KEGG" id="fas:105266994"/>
<dbReference type="OrthoDB" id="6343432at2759"/>
<feature type="compositionally biased region" description="Polar residues" evidence="8">
    <location>
        <begin position="126"/>
        <end position="147"/>
    </location>
</feature>
<dbReference type="PANTHER" id="PTHR34174">
    <property type="entry name" value="HYDROLETHALUS SYNDROME PROTEIN 1"/>
    <property type="match status" value="1"/>
</dbReference>
<feature type="compositionally biased region" description="Low complexity" evidence="8">
    <location>
        <begin position="189"/>
        <end position="207"/>
    </location>
</feature>
<dbReference type="GO" id="GO:0060271">
    <property type="term" value="P:cilium assembly"/>
    <property type="evidence" value="ECO:0007669"/>
    <property type="project" value="TreeGrafter"/>
</dbReference>
<dbReference type="RefSeq" id="XP_011303854.1">
    <property type="nucleotide sequence ID" value="XM_011305552.1"/>
</dbReference>
<evidence type="ECO:0000256" key="2">
    <source>
        <dbReference type="ARBA" id="ARBA00004138"/>
    </source>
</evidence>
<feature type="compositionally biased region" description="Polar residues" evidence="8">
    <location>
        <begin position="178"/>
        <end position="188"/>
    </location>
</feature>
<dbReference type="CTD" id="219844"/>
<dbReference type="PANTHER" id="PTHR34174:SF1">
    <property type="entry name" value="CENTRIOLAR AND CILIOGENESIS-ASSOCIATED PROTEIN HYLS1"/>
    <property type="match status" value="1"/>
</dbReference>
<gene>
    <name evidence="11" type="primary">Hyls1</name>
</gene>
<evidence type="ECO:0000256" key="4">
    <source>
        <dbReference type="ARBA" id="ARBA00022490"/>
    </source>
</evidence>
<comment type="similarity">
    <text evidence="3">Belongs to the HYLS1 family.</text>
</comment>